<dbReference type="InterPro" id="IPR004839">
    <property type="entry name" value="Aminotransferase_I/II_large"/>
</dbReference>
<dbReference type="Pfam" id="PF00155">
    <property type="entry name" value="Aminotran_1_2"/>
    <property type="match status" value="1"/>
</dbReference>
<dbReference type="Gene3D" id="1.10.10.10">
    <property type="entry name" value="Winged helix-like DNA-binding domain superfamily/Winged helix DNA-binding domain"/>
    <property type="match status" value="1"/>
</dbReference>
<dbReference type="SMART" id="SM00345">
    <property type="entry name" value="HTH_GNTR"/>
    <property type="match status" value="1"/>
</dbReference>
<name>A0ABV8S2I7_9BURK</name>
<evidence type="ECO:0000256" key="2">
    <source>
        <dbReference type="ARBA" id="ARBA00022898"/>
    </source>
</evidence>
<feature type="domain" description="HTH gntR-type" evidence="6">
    <location>
        <begin position="1"/>
        <end position="65"/>
    </location>
</feature>
<reference evidence="8" key="1">
    <citation type="journal article" date="2019" name="Int. J. Syst. Evol. Microbiol.">
        <title>The Global Catalogue of Microorganisms (GCM) 10K type strain sequencing project: providing services to taxonomists for standard genome sequencing and annotation.</title>
        <authorList>
            <consortium name="The Broad Institute Genomics Platform"/>
            <consortium name="The Broad Institute Genome Sequencing Center for Infectious Disease"/>
            <person name="Wu L."/>
            <person name="Ma J."/>
        </authorList>
    </citation>
    <scope>NUCLEOTIDE SEQUENCE [LARGE SCALE GENOMIC DNA]</scope>
    <source>
        <strain evidence="8">CGMCC 1.19029</strain>
    </source>
</reference>
<proteinExistence type="inferred from homology"/>
<dbReference type="CDD" id="cd07377">
    <property type="entry name" value="WHTH_GntR"/>
    <property type="match status" value="1"/>
</dbReference>
<sequence length="450" mass="49505">MGFYDDLRTDLLAGRWERGQRLPSIRAMAAQRRVSLHTVVSAYGRLVGDGLLEAQQGRGYYVALQGPLPVPASLAAEPALPGDPLFKLLQTPPGLMVKLGCGWLPPLWRDTELLARAIRRTARLGQSGLIEYGDIQGYVPLRQLLSAHLRQTVRLDVAPGRMITTLGATQALDLVARHLLSPGDCVLVDEPCNGNLARLIRLCGGVPIGVPRREDGPDLVVLDEILSQHRVRAFFCNSTFHNPTGAGLSPRSAFGVLKRAVEHDFLIVEDDVYGDFHPEGRQTFAELDGLERVVYIGSFSKSLSASLRIGYLACPQALVEPLVRLKLLTSVAVPGFCERFVHTILADGTYLRHARAIQRRLATQQQLAQKALRQRGWRFEVAPAGGMFLWVRHPALPDLTDFIARLEEKRILLLPGSAFSVSADHRAATRINVAYFSPGLARAFQVQEGS</sequence>
<keyword evidence="3" id="KW-0805">Transcription regulation</keyword>
<comment type="caution">
    <text evidence="7">The sequence shown here is derived from an EMBL/GenBank/DDBJ whole genome shotgun (WGS) entry which is preliminary data.</text>
</comment>
<keyword evidence="4" id="KW-0238">DNA-binding</keyword>
<dbReference type="SUPFAM" id="SSF53383">
    <property type="entry name" value="PLP-dependent transferases"/>
    <property type="match status" value="1"/>
</dbReference>
<keyword evidence="8" id="KW-1185">Reference proteome</keyword>
<dbReference type="InterPro" id="IPR051446">
    <property type="entry name" value="HTH_trans_reg/aminotransferase"/>
</dbReference>
<dbReference type="PANTHER" id="PTHR46577">
    <property type="entry name" value="HTH-TYPE TRANSCRIPTIONAL REGULATORY PROTEIN GABR"/>
    <property type="match status" value="1"/>
</dbReference>
<evidence type="ECO:0000256" key="3">
    <source>
        <dbReference type="ARBA" id="ARBA00023015"/>
    </source>
</evidence>
<accession>A0ABV8S2I7</accession>
<evidence type="ECO:0000256" key="4">
    <source>
        <dbReference type="ARBA" id="ARBA00023125"/>
    </source>
</evidence>
<dbReference type="InterPro" id="IPR036390">
    <property type="entry name" value="WH_DNA-bd_sf"/>
</dbReference>
<dbReference type="PANTHER" id="PTHR46577:SF2">
    <property type="entry name" value="TRANSCRIPTIONAL REGULATORY PROTEIN"/>
    <property type="match status" value="1"/>
</dbReference>
<evidence type="ECO:0000256" key="5">
    <source>
        <dbReference type="ARBA" id="ARBA00023163"/>
    </source>
</evidence>
<organism evidence="7 8">
    <name type="scientific">Castellaniella hirudinis</name>
    <dbReference type="NCBI Taxonomy" id="1144617"/>
    <lineage>
        <taxon>Bacteria</taxon>
        <taxon>Pseudomonadati</taxon>
        <taxon>Pseudomonadota</taxon>
        <taxon>Betaproteobacteria</taxon>
        <taxon>Burkholderiales</taxon>
        <taxon>Alcaligenaceae</taxon>
        <taxon>Castellaniella</taxon>
    </lineage>
</organism>
<gene>
    <name evidence="7" type="ORF">ACFO0J_14760</name>
</gene>
<evidence type="ECO:0000313" key="8">
    <source>
        <dbReference type="Proteomes" id="UP001595756"/>
    </source>
</evidence>
<keyword evidence="7" id="KW-0808">Transferase</keyword>
<dbReference type="EMBL" id="JBHSDY010000010">
    <property type="protein sequence ID" value="MFC4299302.1"/>
    <property type="molecule type" value="Genomic_DNA"/>
</dbReference>
<dbReference type="Gene3D" id="3.90.1150.10">
    <property type="entry name" value="Aspartate Aminotransferase, domain 1"/>
    <property type="match status" value="1"/>
</dbReference>
<dbReference type="InterPro" id="IPR036388">
    <property type="entry name" value="WH-like_DNA-bd_sf"/>
</dbReference>
<keyword evidence="2" id="KW-0663">Pyridoxal phosphate</keyword>
<dbReference type="InterPro" id="IPR000524">
    <property type="entry name" value="Tscrpt_reg_HTH_GntR"/>
</dbReference>
<dbReference type="InterPro" id="IPR015424">
    <property type="entry name" value="PyrdxlP-dep_Trfase"/>
</dbReference>
<keyword evidence="7" id="KW-0032">Aminotransferase</keyword>
<dbReference type="CDD" id="cd00609">
    <property type="entry name" value="AAT_like"/>
    <property type="match status" value="1"/>
</dbReference>
<dbReference type="Gene3D" id="3.40.640.10">
    <property type="entry name" value="Type I PLP-dependent aspartate aminotransferase-like (Major domain)"/>
    <property type="match status" value="1"/>
</dbReference>
<keyword evidence="5" id="KW-0804">Transcription</keyword>
<evidence type="ECO:0000256" key="1">
    <source>
        <dbReference type="ARBA" id="ARBA00005384"/>
    </source>
</evidence>
<evidence type="ECO:0000313" key="7">
    <source>
        <dbReference type="EMBL" id="MFC4299302.1"/>
    </source>
</evidence>
<dbReference type="InterPro" id="IPR015422">
    <property type="entry name" value="PyrdxlP-dep_Trfase_small"/>
</dbReference>
<dbReference type="SUPFAM" id="SSF46785">
    <property type="entry name" value="Winged helix' DNA-binding domain"/>
    <property type="match status" value="1"/>
</dbReference>
<dbReference type="PROSITE" id="PS50949">
    <property type="entry name" value="HTH_GNTR"/>
    <property type="match status" value="1"/>
</dbReference>
<dbReference type="Proteomes" id="UP001595756">
    <property type="component" value="Unassembled WGS sequence"/>
</dbReference>
<dbReference type="GO" id="GO:0008483">
    <property type="term" value="F:transaminase activity"/>
    <property type="evidence" value="ECO:0007669"/>
    <property type="project" value="UniProtKB-KW"/>
</dbReference>
<dbReference type="Pfam" id="PF00392">
    <property type="entry name" value="GntR"/>
    <property type="match status" value="1"/>
</dbReference>
<comment type="similarity">
    <text evidence="1">In the C-terminal section; belongs to the class-I pyridoxal-phosphate-dependent aminotransferase family.</text>
</comment>
<dbReference type="RefSeq" id="WP_376813846.1">
    <property type="nucleotide sequence ID" value="NZ_JBHSDY010000010.1"/>
</dbReference>
<evidence type="ECO:0000259" key="6">
    <source>
        <dbReference type="PROSITE" id="PS50949"/>
    </source>
</evidence>
<protein>
    <submittedName>
        <fullName evidence="7">PLP-dependent aminotransferase family protein</fullName>
    </submittedName>
</protein>
<dbReference type="InterPro" id="IPR015421">
    <property type="entry name" value="PyrdxlP-dep_Trfase_major"/>
</dbReference>